<protein>
    <submittedName>
        <fullName evidence="3">Uncharacterized protein</fullName>
    </submittedName>
</protein>
<dbReference type="RefSeq" id="WP_146687894.1">
    <property type="nucleotide sequence ID" value="NZ_LT629750.1"/>
</dbReference>
<evidence type="ECO:0000313" key="4">
    <source>
        <dbReference type="Proteomes" id="UP000243904"/>
    </source>
</evidence>
<feature type="compositionally biased region" description="Polar residues" evidence="1">
    <location>
        <begin position="123"/>
        <end position="133"/>
    </location>
</feature>
<dbReference type="Proteomes" id="UP000243904">
    <property type="component" value="Chromosome I"/>
</dbReference>
<keyword evidence="4" id="KW-1185">Reference proteome</keyword>
<evidence type="ECO:0000256" key="1">
    <source>
        <dbReference type="SAM" id="MobiDB-lite"/>
    </source>
</evidence>
<dbReference type="EMBL" id="LT629750">
    <property type="protein sequence ID" value="SDS76779.1"/>
    <property type="molecule type" value="Genomic_DNA"/>
</dbReference>
<gene>
    <name evidence="2" type="ORF">SAMN05444158_3132</name>
    <name evidence="3" type="ORF">SAMN05444158_7080</name>
</gene>
<accession>A0A1H2BEB8</accession>
<proteinExistence type="predicted"/>
<evidence type="ECO:0000313" key="3">
    <source>
        <dbReference type="EMBL" id="SDT56494.1"/>
    </source>
</evidence>
<reference evidence="3" key="2">
    <citation type="submission" date="2016-10" db="EMBL/GenBank/DDBJ databases">
        <authorList>
            <person name="de Groot N.N."/>
        </authorList>
    </citation>
    <scope>NUCLEOTIDE SEQUENCE [LARGE SCALE GENOMIC DNA]</scope>
    <source>
        <strain evidence="3">GAS369</strain>
    </source>
</reference>
<feature type="region of interest" description="Disordered" evidence="1">
    <location>
        <begin position="109"/>
        <end position="141"/>
    </location>
</feature>
<reference evidence="4" key="1">
    <citation type="submission" date="2016-10" db="EMBL/GenBank/DDBJ databases">
        <authorList>
            <person name="Varghese N."/>
            <person name="Submissions S."/>
        </authorList>
    </citation>
    <scope>NUCLEOTIDE SEQUENCE [LARGE SCALE GENOMIC DNA]</scope>
    <source>
        <strain evidence="4">GAS369</strain>
    </source>
</reference>
<dbReference type="AlphaFoldDB" id="A0A1H2BEB8"/>
<name>A0A1H2BEB8_9BRAD</name>
<organism evidence="3 4">
    <name type="scientific">Bradyrhizobium canariense</name>
    <dbReference type="NCBI Taxonomy" id="255045"/>
    <lineage>
        <taxon>Bacteria</taxon>
        <taxon>Pseudomonadati</taxon>
        <taxon>Pseudomonadota</taxon>
        <taxon>Alphaproteobacteria</taxon>
        <taxon>Hyphomicrobiales</taxon>
        <taxon>Nitrobacteraceae</taxon>
        <taxon>Bradyrhizobium</taxon>
    </lineage>
</organism>
<sequence>MGSNLGRLITDYRTLVETYRARADELGVSRLEIDRLGGLPVGYAGKLLGKDGGEPDRKNKKMWPYALESMLGVLGLNILLIEDDVAAARTLALRTPVDRANQRFGNVSRLTPRLVAPPPQPVDQPSLTIVSGGQKQGRKHS</sequence>
<evidence type="ECO:0000313" key="2">
    <source>
        <dbReference type="EMBL" id="SDS76779.1"/>
    </source>
</evidence>
<dbReference type="EMBL" id="LT629750">
    <property type="protein sequence ID" value="SDT56494.1"/>
    <property type="molecule type" value="Genomic_DNA"/>
</dbReference>